<evidence type="ECO:0000313" key="1">
    <source>
        <dbReference type="EMBL" id="OYQ36863.1"/>
    </source>
</evidence>
<reference evidence="1 2" key="1">
    <citation type="submission" date="2017-07" db="EMBL/GenBank/DDBJ databases">
        <title>Niveispirillum cyanobacteriorum sp. nov., isolated from cyanobacterial aggregates in a eutrophic lake.</title>
        <authorList>
            <person name="Cai H."/>
        </authorList>
    </citation>
    <scope>NUCLEOTIDE SEQUENCE [LARGE SCALE GENOMIC DNA]</scope>
    <source>
        <strain evidence="2">TH1-14</strain>
    </source>
</reference>
<evidence type="ECO:0000313" key="2">
    <source>
        <dbReference type="Proteomes" id="UP000216998"/>
    </source>
</evidence>
<sequence>MWDCTAKQLQASLAGGMRQGDVLMVKERGLPDGQDMGTSAVLAGSHRVVARRIVRNHDGRVWALDPSLQHIKAQHDQVWADREGWYSIRVAYSDAAWDFAQRLGD</sequence>
<dbReference type="EMBL" id="NOXU01000020">
    <property type="protein sequence ID" value="OYQ36863.1"/>
    <property type="molecule type" value="Genomic_DNA"/>
</dbReference>
<comment type="caution">
    <text evidence="1">The sequence shown here is derived from an EMBL/GenBank/DDBJ whole genome shotgun (WGS) entry which is preliminary data.</text>
</comment>
<accession>A0A255Z5Q5</accession>
<gene>
    <name evidence="1" type="ORF">CHU95_03360</name>
</gene>
<protein>
    <submittedName>
        <fullName evidence="1">Uncharacterized protein</fullName>
    </submittedName>
</protein>
<dbReference type="AlphaFoldDB" id="A0A255Z5Q5"/>
<name>A0A255Z5Q5_9PROT</name>
<dbReference type="Proteomes" id="UP000216998">
    <property type="component" value="Unassembled WGS sequence"/>
</dbReference>
<organism evidence="1 2">
    <name type="scientific">Niveispirillum lacus</name>
    <dbReference type="NCBI Taxonomy" id="1981099"/>
    <lineage>
        <taxon>Bacteria</taxon>
        <taxon>Pseudomonadati</taxon>
        <taxon>Pseudomonadota</taxon>
        <taxon>Alphaproteobacteria</taxon>
        <taxon>Rhodospirillales</taxon>
        <taxon>Azospirillaceae</taxon>
        <taxon>Niveispirillum</taxon>
    </lineage>
</organism>
<keyword evidence="2" id="KW-1185">Reference proteome</keyword>
<dbReference type="OrthoDB" id="7353849at2"/>
<proteinExistence type="predicted"/>